<gene>
    <name evidence="1" type="ORF">A6A03_08665</name>
</gene>
<comment type="caution">
    <text evidence="1">The sequence shown here is derived from an EMBL/GenBank/DDBJ whole genome shotgun (WGS) entry which is preliminary data.</text>
</comment>
<dbReference type="EMBL" id="LWQS01000033">
    <property type="protein sequence ID" value="OAN48252.1"/>
    <property type="molecule type" value="Genomic_DNA"/>
</dbReference>
<sequence>MRWEYKVVFVEAWQRVSVEGQESYPEAGERNTGFARRFLNGLGADGWEVCGVQAVMPGRSYLLLKRPLADGAEPDLSVSRRPNPNVP</sequence>
<dbReference type="Proteomes" id="UP000078287">
    <property type="component" value="Unassembled WGS sequence"/>
</dbReference>
<name>A0A178MHR7_9CHLR</name>
<accession>A0A178MHR7</accession>
<evidence type="ECO:0008006" key="3">
    <source>
        <dbReference type="Google" id="ProtNLM"/>
    </source>
</evidence>
<evidence type="ECO:0000313" key="1">
    <source>
        <dbReference type="EMBL" id="OAN48252.1"/>
    </source>
</evidence>
<protein>
    <recommendedName>
        <fullName evidence="3">DUF4177 domain-containing protein</fullName>
    </recommendedName>
</protein>
<organism evidence="1 2">
    <name type="scientific">Chloroflexus islandicus</name>
    <dbReference type="NCBI Taxonomy" id="1707952"/>
    <lineage>
        <taxon>Bacteria</taxon>
        <taxon>Bacillati</taxon>
        <taxon>Chloroflexota</taxon>
        <taxon>Chloroflexia</taxon>
        <taxon>Chloroflexales</taxon>
        <taxon>Chloroflexineae</taxon>
        <taxon>Chloroflexaceae</taxon>
        <taxon>Chloroflexus</taxon>
    </lineage>
</organism>
<reference evidence="1 2" key="1">
    <citation type="submission" date="2016-04" db="EMBL/GenBank/DDBJ databases">
        <title>Chloroflexus islandicus sp. nov., a thermophilic filamentous anoxygenic phototrophic bacterium from geyser Strokkur (Iceland).</title>
        <authorList>
            <person name="Gaisin V.A."/>
            <person name="Kalashnikov A.M."/>
            <person name="Sukhacheva M.V."/>
            <person name="Grouzdev D.S."/>
            <person name="Ivanov T.M."/>
            <person name="Kuznetsov B."/>
            <person name="Gorlenko V.M."/>
        </authorList>
    </citation>
    <scope>NUCLEOTIDE SEQUENCE [LARGE SCALE GENOMIC DNA]</scope>
    <source>
        <strain evidence="2">isl-2</strain>
    </source>
</reference>
<proteinExistence type="predicted"/>
<keyword evidence="2" id="KW-1185">Reference proteome</keyword>
<dbReference type="AlphaFoldDB" id="A0A178MHR7"/>
<dbReference type="OrthoDB" id="165111at2"/>
<evidence type="ECO:0000313" key="2">
    <source>
        <dbReference type="Proteomes" id="UP000078287"/>
    </source>
</evidence>
<dbReference type="RefSeq" id="WP_066783219.1">
    <property type="nucleotide sequence ID" value="NZ_LWQS01000033.1"/>
</dbReference>